<dbReference type="AlphaFoldDB" id="A0A0W1R9R0"/>
<feature type="transmembrane region" description="Helical" evidence="10">
    <location>
        <begin position="7"/>
        <end position="30"/>
    </location>
</feature>
<evidence type="ECO:0000313" key="12">
    <source>
        <dbReference type="Proteomes" id="UP000054387"/>
    </source>
</evidence>
<keyword evidence="3" id="KW-1003">Cell membrane</keyword>
<accession>A0A0W1R9R0</accession>
<dbReference type="GO" id="GO:0015190">
    <property type="term" value="F:L-leucine transmembrane transporter activity"/>
    <property type="evidence" value="ECO:0007669"/>
    <property type="project" value="TreeGrafter"/>
</dbReference>
<keyword evidence="2" id="KW-0813">Transport</keyword>
<feature type="transmembrane region" description="Helical" evidence="10">
    <location>
        <begin position="143"/>
        <end position="174"/>
    </location>
</feature>
<evidence type="ECO:0000256" key="2">
    <source>
        <dbReference type="ARBA" id="ARBA00022448"/>
    </source>
</evidence>
<keyword evidence="5 10" id="KW-0812">Transmembrane</keyword>
<organism evidence="11 12">
    <name type="scientific">Haloprofundus marisrubri</name>
    <dbReference type="NCBI Taxonomy" id="1514971"/>
    <lineage>
        <taxon>Archaea</taxon>
        <taxon>Methanobacteriati</taxon>
        <taxon>Methanobacteriota</taxon>
        <taxon>Stenosarchaea group</taxon>
        <taxon>Halobacteria</taxon>
        <taxon>Halobacteriales</taxon>
        <taxon>Haloferacaceae</taxon>
        <taxon>Haloprofundus</taxon>
    </lineage>
</organism>
<dbReference type="Pfam" id="PF02653">
    <property type="entry name" value="BPD_transp_2"/>
    <property type="match status" value="1"/>
</dbReference>
<feature type="transmembrane region" description="Helical" evidence="10">
    <location>
        <begin position="73"/>
        <end position="96"/>
    </location>
</feature>
<keyword evidence="4" id="KW-0997">Cell inner membrane</keyword>
<dbReference type="EMBL" id="LOPU01000018">
    <property type="protein sequence ID" value="KTG10189.1"/>
    <property type="molecule type" value="Genomic_DNA"/>
</dbReference>
<dbReference type="STRING" id="1514971.AUR64_11420"/>
<feature type="transmembrane region" description="Helical" evidence="10">
    <location>
        <begin position="42"/>
        <end position="61"/>
    </location>
</feature>
<evidence type="ECO:0000256" key="8">
    <source>
        <dbReference type="ARBA" id="ARBA00023136"/>
    </source>
</evidence>
<gene>
    <name evidence="11" type="ORF">AUR64_11420</name>
</gene>
<evidence type="ECO:0000256" key="5">
    <source>
        <dbReference type="ARBA" id="ARBA00022692"/>
    </source>
</evidence>
<proteinExistence type="inferred from homology"/>
<keyword evidence="12" id="KW-1185">Reference proteome</keyword>
<dbReference type="GO" id="GO:0005304">
    <property type="term" value="F:L-valine transmembrane transporter activity"/>
    <property type="evidence" value="ECO:0007669"/>
    <property type="project" value="TreeGrafter"/>
</dbReference>
<keyword evidence="6" id="KW-0029">Amino-acid transport</keyword>
<dbReference type="GO" id="GO:1903806">
    <property type="term" value="P:L-isoleucine import across plasma membrane"/>
    <property type="evidence" value="ECO:0007669"/>
    <property type="project" value="TreeGrafter"/>
</dbReference>
<dbReference type="GO" id="GO:0015188">
    <property type="term" value="F:L-isoleucine transmembrane transporter activity"/>
    <property type="evidence" value="ECO:0007669"/>
    <property type="project" value="TreeGrafter"/>
</dbReference>
<reference evidence="11 12" key="1">
    <citation type="submission" date="2015-12" db="EMBL/GenBank/DDBJ databases">
        <title>Haloprofundus marisrubri gen. nov., sp. nov., an extremely halophilic archaeon isolated from the Discovery deep brine-seawater interface in the Red Sea.</title>
        <authorList>
            <person name="Zhang G."/>
            <person name="Stingl U."/>
            <person name="Rashid M."/>
        </authorList>
    </citation>
    <scope>NUCLEOTIDE SEQUENCE [LARGE SCALE GENOMIC DNA]</scope>
    <source>
        <strain evidence="11 12">SB9</strain>
    </source>
</reference>
<dbReference type="GO" id="GO:0005886">
    <property type="term" value="C:plasma membrane"/>
    <property type="evidence" value="ECO:0007669"/>
    <property type="project" value="UniProtKB-SubCell"/>
</dbReference>
<dbReference type="Proteomes" id="UP000054387">
    <property type="component" value="Unassembled WGS sequence"/>
</dbReference>
<evidence type="ECO:0000256" key="7">
    <source>
        <dbReference type="ARBA" id="ARBA00022989"/>
    </source>
</evidence>
<dbReference type="InterPro" id="IPR052157">
    <property type="entry name" value="BCAA_transport_permease"/>
</dbReference>
<sequence>MSALLQLLVNGLVFSCIIVLGGIGLSLVYSIADFANFAHGDLMTVGAFAAFVSAGALAGVLPDVTFFELPLALYVGLFVGMAAAALVAVGTEWLVYRPLKNAGSIELLITSIGVALAYRALIQMQFGSGQRSYAIDRQGRVEWLFDAVGVALTPRDFVVIGLTLALVVGLHALLQYTTLGRKMRATADNPNLARVSGIRTREVVLAMWIIGGALAAAGGVFLGIDLLVRPRMGFDLLLVVFAAVILGGIGSVYGAMLGGLVIGMAHELTPAIPFVGVEYASGVAFVLMVAILLLRPHGIMGEPA</sequence>
<feature type="transmembrane region" description="Helical" evidence="10">
    <location>
        <begin position="205"/>
        <end position="224"/>
    </location>
</feature>
<feature type="transmembrane region" description="Helical" evidence="10">
    <location>
        <begin position="271"/>
        <end position="294"/>
    </location>
</feature>
<comment type="subcellular location">
    <subcellularLocation>
        <location evidence="1">Cell membrane</location>
        <topology evidence="1">Multi-pass membrane protein</topology>
    </subcellularLocation>
</comment>
<dbReference type="PANTHER" id="PTHR11795:SF371">
    <property type="entry name" value="HIGH-AFFINITY BRANCHED-CHAIN AMINO ACID TRANSPORT SYSTEM PERMEASE PROTEIN LIVH"/>
    <property type="match status" value="1"/>
</dbReference>
<dbReference type="OrthoDB" id="31233at2157"/>
<comment type="similarity">
    <text evidence="9">Belongs to the binding-protein-dependent transport system permease family. LivHM subfamily.</text>
</comment>
<comment type="caution">
    <text evidence="11">The sequence shown here is derived from an EMBL/GenBank/DDBJ whole genome shotgun (WGS) entry which is preliminary data.</text>
</comment>
<keyword evidence="8 10" id="KW-0472">Membrane</keyword>
<dbReference type="PANTHER" id="PTHR11795">
    <property type="entry name" value="BRANCHED-CHAIN AMINO ACID TRANSPORT SYSTEM PERMEASE PROTEIN LIVH"/>
    <property type="match status" value="1"/>
</dbReference>
<dbReference type="GO" id="GO:0015808">
    <property type="term" value="P:L-alanine transport"/>
    <property type="evidence" value="ECO:0007669"/>
    <property type="project" value="TreeGrafter"/>
</dbReference>
<name>A0A0W1R9R0_9EURY</name>
<keyword evidence="7 10" id="KW-1133">Transmembrane helix</keyword>
<feature type="transmembrane region" description="Helical" evidence="10">
    <location>
        <begin position="102"/>
        <end position="122"/>
    </location>
</feature>
<dbReference type="CDD" id="cd06582">
    <property type="entry name" value="TM_PBP1_LivH_like"/>
    <property type="match status" value="1"/>
</dbReference>
<evidence type="ECO:0000256" key="1">
    <source>
        <dbReference type="ARBA" id="ARBA00004651"/>
    </source>
</evidence>
<dbReference type="GO" id="GO:0042941">
    <property type="term" value="P:D-alanine transmembrane transport"/>
    <property type="evidence" value="ECO:0007669"/>
    <property type="project" value="TreeGrafter"/>
</dbReference>
<evidence type="ECO:0000256" key="3">
    <source>
        <dbReference type="ARBA" id="ARBA00022475"/>
    </source>
</evidence>
<dbReference type="RefSeq" id="WP_058581543.1">
    <property type="nucleotide sequence ID" value="NZ_LOPU01000018.1"/>
</dbReference>
<evidence type="ECO:0000256" key="4">
    <source>
        <dbReference type="ARBA" id="ARBA00022519"/>
    </source>
</evidence>
<protein>
    <submittedName>
        <fullName evidence="11">Branched-chain amino acid ABC transporter permease</fullName>
    </submittedName>
</protein>
<dbReference type="GO" id="GO:0015192">
    <property type="term" value="F:L-phenylalanine transmembrane transporter activity"/>
    <property type="evidence" value="ECO:0007669"/>
    <property type="project" value="TreeGrafter"/>
</dbReference>
<evidence type="ECO:0000256" key="9">
    <source>
        <dbReference type="ARBA" id="ARBA00037998"/>
    </source>
</evidence>
<dbReference type="InterPro" id="IPR001851">
    <property type="entry name" value="ABC_transp_permease"/>
</dbReference>
<feature type="transmembrane region" description="Helical" evidence="10">
    <location>
        <begin position="236"/>
        <end position="265"/>
    </location>
</feature>
<evidence type="ECO:0000256" key="6">
    <source>
        <dbReference type="ARBA" id="ARBA00022970"/>
    </source>
</evidence>
<evidence type="ECO:0000313" key="11">
    <source>
        <dbReference type="EMBL" id="KTG10189.1"/>
    </source>
</evidence>
<evidence type="ECO:0000256" key="10">
    <source>
        <dbReference type="SAM" id="Phobius"/>
    </source>
</evidence>